<accession>A0A5N6YWS2</accession>
<proteinExistence type="predicted"/>
<keyword evidence="4" id="KW-0805">Transcription regulation</keyword>
<evidence type="ECO:0000256" key="2">
    <source>
        <dbReference type="ARBA" id="ARBA00022723"/>
    </source>
</evidence>
<dbReference type="SMART" id="SM00066">
    <property type="entry name" value="GAL4"/>
    <property type="match status" value="1"/>
</dbReference>
<evidence type="ECO:0000313" key="10">
    <source>
        <dbReference type="Proteomes" id="UP000327118"/>
    </source>
</evidence>
<dbReference type="PANTHER" id="PTHR31845:SF21">
    <property type="entry name" value="REGULATORY PROTEIN LEU3"/>
    <property type="match status" value="1"/>
</dbReference>
<evidence type="ECO:0000256" key="7">
    <source>
        <dbReference type="ARBA" id="ARBA00023242"/>
    </source>
</evidence>
<dbReference type="EMBL" id="ML739264">
    <property type="protein sequence ID" value="KAE8349894.1"/>
    <property type="molecule type" value="Genomic_DNA"/>
</dbReference>
<evidence type="ECO:0000313" key="9">
    <source>
        <dbReference type="EMBL" id="KAE8349894.1"/>
    </source>
</evidence>
<evidence type="ECO:0000256" key="4">
    <source>
        <dbReference type="ARBA" id="ARBA00023015"/>
    </source>
</evidence>
<dbReference type="GO" id="GO:0005634">
    <property type="term" value="C:nucleus"/>
    <property type="evidence" value="ECO:0007669"/>
    <property type="project" value="UniProtKB-SubCell"/>
</dbReference>
<dbReference type="CDD" id="cd00067">
    <property type="entry name" value="GAL4"/>
    <property type="match status" value="1"/>
</dbReference>
<dbReference type="GO" id="GO:0006351">
    <property type="term" value="P:DNA-templated transcription"/>
    <property type="evidence" value="ECO:0007669"/>
    <property type="project" value="InterPro"/>
</dbReference>
<keyword evidence="3" id="KW-0862">Zinc</keyword>
<comment type="subcellular location">
    <subcellularLocation>
        <location evidence="1">Nucleus</location>
    </subcellularLocation>
</comment>
<evidence type="ECO:0000256" key="1">
    <source>
        <dbReference type="ARBA" id="ARBA00004123"/>
    </source>
</evidence>
<reference evidence="10" key="1">
    <citation type="submission" date="2019-04" db="EMBL/GenBank/DDBJ databases">
        <title>Friends and foes A comparative genomics studyof 23 Aspergillus species from section Flavi.</title>
        <authorList>
            <consortium name="DOE Joint Genome Institute"/>
            <person name="Kjaerbolling I."/>
            <person name="Vesth T."/>
            <person name="Frisvad J.C."/>
            <person name="Nybo J.L."/>
            <person name="Theobald S."/>
            <person name="Kildgaard S."/>
            <person name="Isbrandt T."/>
            <person name="Kuo A."/>
            <person name="Sato A."/>
            <person name="Lyhne E.K."/>
            <person name="Kogle M.E."/>
            <person name="Wiebenga A."/>
            <person name="Kun R.S."/>
            <person name="Lubbers R.J."/>
            <person name="Makela M.R."/>
            <person name="Barry K."/>
            <person name="Chovatia M."/>
            <person name="Clum A."/>
            <person name="Daum C."/>
            <person name="Haridas S."/>
            <person name="He G."/>
            <person name="LaButti K."/>
            <person name="Lipzen A."/>
            <person name="Mondo S."/>
            <person name="Riley R."/>
            <person name="Salamov A."/>
            <person name="Simmons B.A."/>
            <person name="Magnuson J.K."/>
            <person name="Henrissat B."/>
            <person name="Mortensen U.H."/>
            <person name="Larsen T.O."/>
            <person name="Devries R.P."/>
            <person name="Grigoriev I.V."/>
            <person name="Machida M."/>
            <person name="Baker S.E."/>
            <person name="Andersen M.R."/>
        </authorList>
    </citation>
    <scope>NUCLEOTIDE SEQUENCE [LARGE SCALE GENOMIC DNA]</scope>
    <source>
        <strain evidence="10">CBS 553.77</strain>
    </source>
</reference>
<dbReference type="GO" id="GO:0000981">
    <property type="term" value="F:DNA-binding transcription factor activity, RNA polymerase II-specific"/>
    <property type="evidence" value="ECO:0007669"/>
    <property type="project" value="InterPro"/>
</dbReference>
<feature type="domain" description="Zn(2)-C6 fungal-type" evidence="8">
    <location>
        <begin position="10"/>
        <end position="43"/>
    </location>
</feature>
<dbReference type="InterPro" id="IPR036864">
    <property type="entry name" value="Zn2-C6_fun-type_DNA-bd_sf"/>
</dbReference>
<dbReference type="SUPFAM" id="SSF57701">
    <property type="entry name" value="Zn2/Cys6 DNA-binding domain"/>
    <property type="match status" value="1"/>
</dbReference>
<dbReference type="GO" id="GO:0009893">
    <property type="term" value="P:positive regulation of metabolic process"/>
    <property type="evidence" value="ECO:0007669"/>
    <property type="project" value="UniProtKB-ARBA"/>
</dbReference>
<evidence type="ECO:0000256" key="3">
    <source>
        <dbReference type="ARBA" id="ARBA00022833"/>
    </source>
</evidence>
<sequence>MRGRKRNHVACVYCRQMKLACDRNKQSSESCSRCLKMDKPCSVDASFKRQKKREQLEAVKRELQQAQRHLRPGSQQDQIADNHFAATVPVSHADRNGLNLSSIESSSMTDPQEIDVLPSDRIIGGVKLPASLIQDLLHEYYTRYHPFCPILPGQSIFLTYSSSSNLLFATVLVIASRRNPAHRELYSTLCDVVKTMVSDSIWPANGSILSLQAILLLCYWPLPFKRNEDPCHAFVAQATHLGLRLGLHRPGYEKDFENNLSSDEEREKIQQMTWMACFIANISISAQLGLPATIRLDRGLLRILASKPPWLPDTLYSQLHIARQALIIGSTLGDCTSSNTGLMDVPSPFVHNFETEVDTLECHLSNTWSPADHIIFRGTQIMLYTLALTTDNVTPNNTVRLDPPSHWLLCAYAAATTVIQTASSMGYLLSYAPVRLQKIVLNAVCLLLLLKGSRHSELVEKHMLDKTMAQGRELLQGLSTKTGDFMSRACLLLDELDRYTETLNPEEKTEQFLLVRLRMGANVPFTAALRAREKLSREDKDPAPRNADWLALDMPELDLPDINLPSDLDWSELFGMGLSF</sequence>
<dbReference type="Pfam" id="PF04082">
    <property type="entry name" value="Fungal_trans"/>
    <property type="match status" value="1"/>
</dbReference>
<dbReference type="PROSITE" id="PS50048">
    <property type="entry name" value="ZN2_CY6_FUNGAL_2"/>
    <property type="match status" value="1"/>
</dbReference>
<evidence type="ECO:0000256" key="5">
    <source>
        <dbReference type="ARBA" id="ARBA00023125"/>
    </source>
</evidence>
<dbReference type="GO" id="GO:0000976">
    <property type="term" value="F:transcription cis-regulatory region binding"/>
    <property type="evidence" value="ECO:0007669"/>
    <property type="project" value="TreeGrafter"/>
</dbReference>
<name>A0A5N6YWS2_9EURO</name>
<evidence type="ECO:0000256" key="6">
    <source>
        <dbReference type="ARBA" id="ARBA00023163"/>
    </source>
</evidence>
<gene>
    <name evidence="9" type="ORF">BDV28DRAFT_51931</name>
</gene>
<dbReference type="InterPro" id="IPR051089">
    <property type="entry name" value="prtT"/>
</dbReference>
<keyword evidence="10" id="KW-1185">Reference proteome</keyword>
<organism evidence="9 10">
    <name type="scientific">Aspergillus coremiiformis</name>
    <dbReference type="NCBI Taxonomy" id="138285"/>
    <lineage>
        <taxon>Eukaryota</taxon>
        <taxon>Fungi</taxon>
        <taxon>Dikarya</taxon>
        <taxon>Ascomycota</taxon>
        <taxon>Pezizomycotina</taxon>
        <taxon>Eurotiomycetes</taxon>
        <taxon>Eurotiomycetidae</taxon>
        <taxon>Eurotiales</taxon>
        <taxon>Aspergillaceae</taxon>
        <taxon>Aspergillus</taxon>
        <taxon>Aspergillus subgen. Circumdati</taxon>
    </lineage>
</organism>
<keyword evidence="6" id="KW-0804">Transcription</keyword>
<dbReference type="OrthoDB" id="3163292at2759"/>
<dbReference type="Proteomes" id="UP000327118">
    <property type="component" value="Unassembled WGS sequence"/>
</dbReference>
<keyword evidence="5" id="KW-0238">DNA-binding</keyword>
<keyword evidence="7" id="KW-0539">Nucleus</keyword>
<evidence type="ECO:0000259" key="8">
    <source>
        <dbReference type="PROSITE" id="PS50048"/>
    </source>
</evidence>
<dbReference type="InterPro" id="IPR001138">
    <property type="entry name" value="Zn2Cys6_DnaBD"/>
</dbReference>
<dbReference type="AlphaFoldDB" id="A0A5N6YWS2"/>
<dbReference type="PANTHER" id="PTHR31845">
    <property type="entry name" value="FINGER DOMAIN PROTEIN, PUTATIVE-RELATED"/>
    <property type="match status" value="1"/>
</dbReference>
<dbReference type="GO" id="GO:0008270">
    <property type="term" value="F:zinc ion binding"/>
    <property type="evidence" value="ECO:0007669"/>
    <property type="project" value="InterPro"/>
</dbReference>
<dbReference type="Gene3D" id="4.10.240.10">
    <property type="entry name" value="Zn(2)-C6 fungal-type DNA-binding domain"/>
    <property type="match status" value="1"/>
</dbReference>
<dbReference type="CDD" id="cd12148">
    <property type="entry name" value="fungal_TF_MHR"/>
    <property type="match status" value="1"/>
</dbReference>
<dbReference type="PROSITE" id="PS00463">
    <property type="entry name" value="ZN2_CY6_FUNGAL_1"/>
    <property type="match status" value="1"/>
</dbReference>
<protein>
    <recommendedName>
        <fullName evidence="8">Zn(2)-C6 fungal-type domain-containing protein</fullName>
    </recommendedName>
</protein>
<dbReference type="Pfam" id="PF00172">
    <property type="entry name" value="Zn_clus"/>
    <property type="match status" value="1"/>
</dbReference>
<dbReference type="InterPro" id="IPR007219">
    <property type="entry name" value="XnlR_reg_dom"/>
</dbReference>
<keyword evidence="2" id="KW-0479">Metal-binding</keyword>